<protein>
    <submittedName>
        <fullName evidence="3">Uncharacterized protein</fullName>
    </submittedName>
</protein>
<keyword evidence="2" id="KW-1133">Transmembrane helix</keyword>
<keyword evidence="2" id="KW-0472">Membrane</keyword>
<gene>
    <name evidence="3" type="ORF">R3P38DRAFT_2857559</name>
</gene>
<feature type="compositionally biased region" description="Basic residues" evidence="1">
    <location>
        <begin position="54"/>
        <end position="66"/>
    </location>
</feature>
<name>A0AAW0DG52_9AGAR</name>
<dbReference type="Proteomes" id="UP001362999">
    <property type="component" value="Unassembled WGS sequence"/>
</dbReference>
<evidence type="ECO:0000313" key="3">
    <source>
        <dbReference type="EMBL" id="KAK7051880.1"/>
    </source>
</evidence>
<dbReference type="AlphaFoldDB" id="A0AAW0DG52"/>
<keyword evidence="4" id="KW-1185">Reference proteome</keyword>
<sequence>MTSTASASSSFSSPVTVLVSGLEPKSHRSKGSLRSAIPRPVPRARIAPQNGHPSRSHLPHHRHRAFHPSPLGRFPAITPESVTSAVNHALSSTELLYVVDKLRHPATRLLARPRSAPTPLIRRVIKTNHRRAAAATRALLAGASTTSKASGANAGKTVEVRNVSVNVVEARTVKHVVVLRRRKDTVFHICVGLDALFFLCVALHLIRLIATFAVSLSEGAEFALSYSTY</sequence>
<evidence type="ECO:0000256" key="1">
    <source>
        <dbReference type="SAM" id="MobiDB-lite"/>
    </source>
</evidence>
<proteinExistence type="predicted"/>
<feature type="region of interest" description="Disordered" evidence="1">
    <location>
        <begin position="21"/>
        <end position="73"/>
    </location>
</feature>
<feature type="transmembrane region" description="Helical" evidence="2">
    <location>
        <begin position="186"/>
        <end position="206"/>
    </location>
</feature>
<evidence type="ECO:0000313" key="4">
    <source>
        <dbReference type="Proteomes" id="UP001362999"/>
    </source>
</evidence>
<comment type="caution">
    <text evidence="3">The sequence shown here is derived from an EMBL/GenBank/DDBJ whole genome shotgun (WGS) entry which is preliminary data.</text>
</comment>
<reference evidence="3 4" key="1">
    <citation type="journal article" date="2024" name="J Genomics">
        <title>Draft genome sequencing and assembly of Favolaschia claudopus CIRM-BRFM 2984 isolated from oak limbs.</title>
        <authorList>
            <person name="Navarro D."/>
            <person name="Drula E."/>
            <person name="Chaduli D."/>
            <person name="Cazenave R."/>
            <person name="Ahrendt S."/>
            <person name="Wang J."/>
            <person name="Lipzen A."/>
            <person name="Daum C."/>
            <person name="Barry K."/>
            <person name="Grigoriev I.V."/>
            <person name="Favel A."/>
            <person name="Rosso M.N."/>
            <person name="Martin F."/>
        </authorList>
    </citation>
    <scope>NUCLEOTIDE SEQUENCE [LARGE SCALE GENOMIC DNA]</scope>
    <source>
        <strain evidence="3 4">CIRM-BRFM 2984</strain>
    </source>
</reference>
<organism evidence="3 4">
    <name type="scientific">Favolaschia claudopus</name>
    <dbReference type="NCBI Taxonomy" id="2862362"/>
    <lineage>
        <taxon>Eukaryota</taxon>
        <taxon>Fungi</taxon>
        <taxon>Dikarya</taxon>
        <taxon>Basidiomycota</taxon>
        <taxon>Agaricomycotina</taxon>
        <taxon>Agaricomycetes</taxon>
        <taxon>Agaricomycetidae</taxon>
        <taxon>Agaricales</taxon>
        <taxon>Marasmiineae</taxon>
        <taxon>Mycenaceae</taxon>
        <taxon>Favolaschia</taxon>
    </lineage>
</organism>
<keyword evidence="2" id="KW-0812">Transmembrane</keyword>
<feature type="compositionally biased region" description="Low complexity" evidence="1">
    <location>
        <begin position="34"/>
        <end position="48"/>
    </location>
</feature>
<accession>A0AAW0DG52</accession>
<evidence type="ECO:0000256" key="2">
    <source>
        <dbReference type="SAM" id="Phobius"/>
    </source>
</evidence>
<dbReference type="EMBL" id="JAWWNJ010000007">
    <property type="protein sequence ID" value="KAK7051880.1"/>
    <property type="molecule type" value="Genomic_DNA"/>
</dbReference>